<dbReference type="EC" id="2.4.1.182" evidence="3 11"/>
<organism evidence="12 13">
    <name type="scientific">Rhodovulum sulfidophilum</name>
    <name type="common">Rhodobacter sulfidophilus</name>
    <dbReference type="NCBI Taxonomy" id="35806"/>
    <lineage>
        <taxon>Bacteria</taxon>
        <taxon>Pseudomonadati</taxon>
        <taxon>Pseudomonadota</taxon>
        <taxon>Alphaproteobacteria</taxon>
        <taxon>Rhodobacterales</taxon>
        <taxon>Paracoccaceae</taxon>
        <taxon>Rhodovulum</taxon>
    </lineage>
</organism>
<comment type="function">
    <text evidence="1 11">Condensation of UDP-2,3-diacylglucosamine and 2,3-diacylglucosamine-1-phosphate to form lipid A disaccharide, a precursor of lipid A, a phosphorylated glycolipid that anchors the lipopolysaccharide to the outer membrane of the cell.</text>
</comment>
<keyword evidence="5 11" id="KW-0444">Lipid biosynthesis</keyword>
<dbReference type="Proteomes" id="UP000249185">
    <property type="component" value="Unassembled WGS sequence"/>
</dbReference>
<proteinExistence type="inferred from homology"/>
<gene>
    <name evidence="11 12" type="primary">lpxB</name>
    <name evidence="12" type="ORF">DI556_11080</name>
</gene>
<comment type="pathway">
    <text evidence="11">Bacterial outer membrane biogenesis; LPS lipid A biosynthesis.</text>
</comment>
<name>A0A2W5N7C6_RHOSU</name>
<evidence type="ECO:0000256" key="3">
    <source>
        <dbReference type="ARBA" id="ARBA00012687"/>
    </source>
</evidence>
<dbReference type="GO" id="GO:0008915">
    <property type="term" value="F:lipid-A-disaccharide synthase activity"/>
    <property type="evidence" value="ECO:0007669"/>
    <property type="project" value="UniProtKB-UniRule"/>
</dbReference>
<keyword evidence="9 11" id="KW-0443">Lipid metabolism</keyword>
<reference evidence="12 13" key="1">
    <citation type="submission" date="2017-08" db="EMBL/GenBank/DDBJ databases">
        <title>Infants hospitalized years apart are colonized by the same room-sourced microbial strains.</title>
        <authorList>
            <person name="Brooks B."/>
            <person name="Olm M.R."/>
            <person name="Firek B.A."/>
            <person name="Baker R."/>
            <person name="Thomas B.C."/>
            <person name="Morowitz M.J."/>
            <person name="Banfield J.F."/>
        </authorList>
    </citation>
    <scope>NUCLEOTIDE SEQUENCE [LARGE SCALE GENOMIC DNA]</scope>
    <source>
        <strain evidence="12">S2_005_002_R2_34</strain>
    </source>
</reference>
<dbReference type="GO" id="GO:0005543">
    <property type="term" value="F:phospholipid binding"/>
    <property type="evidence" value="ECO:0007669"/>
    <property type="project" value="TreeGrafter"/>
</dbReference>
<accession>A0A2W5N7C6</accession>
<evidence type="ECO:0000313" key="12">
    <source>
        <dbReference type="EMBL" id="PZQ49406.1"/>
    </source>
</evidence>
<evidence type="ECO:0000256" key="8">
    <source>
        <dbReference type="ARBA" id="ARBA00022679"/>
    </source>
</evidence>
<dbReference type="PANTHER" id="PTHR30372">
    <property type="entry name" value="LIPID-A-DISACCHARIDE SYNTHASE"/>
    <property type="match status" value="1"/>
</dbReference>
<dbReference type="GO" id="GO:0009245">
    <property type="term" value="P:lipid A biosynthetic process"/>
    <property type="evidence" value="ECO:0007669"/>
    <property type="project" value="UniProtKB-UniRule"/>
</dbReference>
<comment type="caution">
    <text evidence="12">The sequence shown here is derived from an EMBL/GenBank/DDBJ whole genome shotgun (WGS) entry which is preliminary data.</text>
</comment>
<evidence type="ECO:0000256" key="11">
    <source>
        <dbReference type="HAMAP-Rule" id="MF_00392"/>
    </source>
</evidence>
<keyword evidence="7 11" id="KW-0328">Glycosyltransferase</keyword>
<dbReference type="Pfam" id="PF02684">
    <property type="entry name" value="LpxB"/>
    <property type="match status" value="1"/>
</dbReference>
<protein>
    <recommendedName>
        <fullName evidence="4 11">Lipid-A-disaccharide synthase</fullName>
        <ecNumber evidence="3 11">2.4.1.182</ecNumber>
    </recommendedName>
</protein>
<evidence type="ECO:0000256" key="9">
    <source>
        <dbReference type="ARBA" id="ARBA00023098"/>
    </source>
</evidence>
<evidence type="ECO:0000256" key="2">
    <source>
        <dbReference type="ARBA" id="ARBA00007868"/>
    </source>
</evidence>
<dbReference type="GO" id="GO:0016020">
    <property type="term" value="C:membrane"/>
    <property type="evidence" value="ECO:0007669"/>
    <property type="project" value="GOC"/>
</dbReference>
<dbReference type="NCBIfam" id="TIGR00215">
    <property type="entry name" value="lpxB"/>
    <property type="match status" value="1"/>
</dbReference>
<evidence type="ECO:0000256" key="5">
    <source>
        <dbReference type="ARBA" id="ARBA00022516"/>
    </source>
</evidence>
<evidence type="ECO:0000313" key="13">
    <source>
        <dbReference type="Proteomes" id="UP000249185"/>
    </source>
</evidence>
<evidence type="ECO:0000256" key="10">
    <source>
        <dbReference type="ARBA" id="ARBA00048975"/>
    </source>
</evidence>
<comment type="similarity">
    <text evidence="2 11">Belongs to the LpxB family.</text>
</comment>
<dbReference type="EMBL" id="QFPW01000007">
    <property type="protein sequence ID" value="PZQ49406.1"/>
    <property type="molecule type" value="Genomic_DNA"/>
</dbReference>
<dbReference type="PANTHER" id="PTHR30372:SF4">
    <property type="entry name" value="LIPID-A-DISACCHARIDE SYNTHASE, MITOCHONDRIAL-RELATED"/>
    <property type="match status" value="1"/>
</dbReference>
<dbReference type="InterPro" id="IPR003835">
    <property type="entry name" value="Glyco_trans_19"/>
</dbReference>
<evidence type="ECO:0000256" key="7">
    <source>
        <dbReference type="ARBA" id="ARBA00022676"/>
    </source>
</evidence>
<dbReference type="UniPathway" id="UPA00973"/>
<dbReference type="HAMAP" id="MF_00392">
    <property type="entry name" value="LpxB"/>
    <property type="match status" value="1"/>
</dbReference>
<sequence>MSGGAGPRLFIIAGEPSGDLLGAALLRGLRELGAAPSRLKGIGGPAMAAEGLVSRIPMEELSVMGVAEVLPRLPGLLAHIRETAEAVIAFRPDALVTIDSPDFCLRVARRAKAALPDLKVIHYVAPSVWAWRPGRAAKMARSVDHVLALLPFEPPYMEAAGMTCDFVGHPVAAQPVARPEEEEAARAALGIRPDQPLLLLLPGSRRGEVTRLAPVFAEVGRMLRAARPDLALVVPTVPSVAGLVRELMPPDGAGWPRVADFADLSQSGAEARKRAVFATAKAALAASGTVSLELAAADTPMVIAYAMNPVSAWIARRFVKVSSPTLVNIVTESAAIPEFLFEDCVPEKIAPAVAALLDEPAAGAAQRAAEAAAMRLLGRGGEPPGLRAARSVLSALGASGAGPAA</sequence>
<keyword evidence="8 11" id="KW-0808">Transferase</keyword>
<evidence type="ECO:0000256" key="6">
    <source>
        <dbReference type="ARBA" id="ARBA00022556"/>
    </source>
</evidence>
<comment type="catalytic activity">
    <reaction evidence="10 11">
        <text>a lipid X + a UDP-2-N,3-O-bis[(3R)-3-hydroxyacyl]-alpha-D-glucosamine = a lipid A disaccharide + UDP + H(+)</text>
        <dbReference type="Rhea" id="RHEA:67828"/>
        <dbReference type="ChEBI" id="CHEBI:15378"/>
        <dbReference type="ChEBI" id="CHEBI:58223"/>
        <dbReference type="ChEBI" id="CHEBI:137748"/>
        <dbReference type="ChEBI" id="CHEBI:176338"/>
        <dbReference type="ChEBI" id="CHEBI:176343"/>
        <dbReference type="EC" id="2.4.1.182"/>
    </reaction>
</comment>
<dbReference type="SUPFAM" id="SSF53756">
    <property type="entry name" value="UDP-Glycosyltransferase/glycogen phosphorylase"/>
    <property type="match status" value="1"/>
</dbReference>
<dbReference type="AlphaFoldDB" id="A0A2W5N7C6"/>
<keyword evidence="6 11" id="KW-0441">Lipid A biosynthesis</keyword>
<evidence type="ECO:0000256" key="4">
    <source>
        <dbReference type="ARBA" id="ARBA00020902"/>
    </source>
</evidence>
<evidence type="ECO:0000256" key="1">
    <source>
        <dbReference type="ARBA" id="ARBA00002056"/>
    </source>
</evidence>